<dbReference type="STRING" id="145854.GA0074692_1252"/>
<accession>A0A1C6RX15</accession>
<protein>
    <submittedName>
        <fullName evidence="1">NIPSNAP protein</fullName>
    </submittedName>
</protein>
<dbReference type="InterPro" id="IPR011008">
    <property type="entry name" value="Dimeric_a/b-barrel"/>
</dbReference>
<name>A0A1C6RX15_9ACTN</name>
<dbReference type="Gene3D" id="3.40.50.1860">
    <property type="match status" value="2"/>
</dbReference>
<sequence>MTDRTDSGARWQTSSAGRTVAFVHTVPGLAPVFEDVARDRVAAVTTRHIVDEELFGTATAEPGLAFDRAVTTLQRHVDSAVDGGADAVVVTCSTLGPATDVVAATRQVPVIRVDRPMARRAVGYRRVGLLATLESNRAASRAVIERVAAEQGTTVEVVDRLCDGAFDHLKAGDQARHDEAIRTVAADLAGQVDVLVLAQASMANAASLIGGPVPVLTSPAAAVEEAGEVLARGPRPGPPLKREVGISQLRIYRIRPGLMADWLPFFHQTLVPLHHLVGIPVPAAWVNTEDPDEFVWIRQFRSRESVSDQERQFFSTAPRVALGDVRGRYVESLQVRLLTGTVSGAA</sequence>
<keyword evidence="2" id="KW-1185">Reference proteome</keyword>
<dbReference type="AlphaFoldDB" id="A0A1C6RX15"/>
<evidence type="ECO:0000313" key="2">
    <source>
        <dbReference type="Proteomes" id="UP000198959"/>
    </source>
</evidence>
<gene>
    <name evidence="1" type="ORF">GA0074692_1252</name>
</gene>
<dbReference type="InterPro" id="IPR001920">
    <property type="entry name" value="Asp/Glu_race"/>
</dbReference>
<dbReference type="GO" id="GO:0047661">
    <property type="term" value="F:amino-acid racemase activity"/>
    <property type="evidence" value="ECO:0007669"/>
    <property type="project" value="InterPro"/>
</dbReference>
<evidence type="ECO:0000313" key="1">
    <source>
        <dbReference type="EMBL" id="SCL21774.1"/>
    </source>
</evidence>
<organism evidence="1 2">
    <name type="scientific">Micromonospora pallida</name>
    <dbReference type="NCBI Taxonomy" id="145854"/>
    <lineage>
        <taxon>Bacteria</taxon>
        <taxon>Bacillati</taxon>
        <taxon>Actinomycetota</taxon>
        <taxon>Actinomycetes</taxon>
        <taxon>Micromonosporales</taxon>
        <taxon>Micromonosporaceae</taxon>
        <taxon>Micromonospora</taxon>
    </lineage>
</organism>
<dbReference type="RefSeq" id="WP_141725181.1">
    <property type="nucleotide sequence ID" value="NZ_FMHW01000002.1"/>
</dbReference>
<reference evidence="2" key="1">
    <citation type="submission" date="2016-06" db="EMBL/GenBank/DDBJ databases">
        <authorList>
            <person name="Varghese N."/>
            <person name="Submissions Spin"/>
        </authorList>
    </citation>
    <scope>NUCLEOTIDE SEQUENCE [LARGE SCALE GENOMIC DNA]</scope>
    <source>
        <strain evidence="2">DSM 43817</strain>
    </source>
</reference>
<dbReference type="EMBL" id="FMHW01000002">
    <property type="protein sequence ID" value="SCL21774.1"/>
    <property type="molecule type" value="Genomic_DNA"/>
</dbReference>
<dbReference type="InterPro" id="IPR015942">
    <property type="entry name" value="Asp/Glu/hydantoin_racemase"/>
</dbReference>
<dbReference type="OrthoDB" id="9809695at2"/>
<proteinExistence type="predicted"/>
<dbReference type="SUPFAM" id="SSF54909">
    <property type="entry name" value="Dimeric alpha+beta barrel"/>
    <property type="match status" value="1"/>
</dbReference>
<dbReference type="Gene3D" id="3.30.70.100">
    <property type="match status" value="1"/>
</dbReference>
<dbReference type="Proteomes" id="UP000198959">
    <property type="component" value="Unassembled WGS sequence"/>
</dbReference>
<dbReference type="Pfam" id="PF01177">
    <property type="entry name" value="Asp_Glu_race"/>
    <property type="match status" value="1"/>
</dbReference>